<evidence type="ECO:0000313" key="2">
    <source>
        <dbReference type="EMBL" id="SDX95989.1"/>
    </source>
</evidence>
<protein>
    <recommendedName>
        <fullName evidence="1">DUF2357 domain-containing protein</fullName>
    </recommendedName>
</protein>
<proteinExistence type="predicted"/>
<reference evidence="3" key="1">
    <citation type="submission" date="2016-10" db="EMBL/GenBank/DDBJ databases">
        <authorList>
            <person name="Varghese N."/>
            <person name="Submissions S."/>
        </authorList>
    </citation>
    <scope>NUCLEOTIDE SEQUENCE [LARGE SCALE GENOMIC DNA]</scope>
    <source>
        <strain evidence="3">DSM 13490</strain>
    </source>
</reference>
<name>A0A1H3G0W0_9BACT</name>
<dbReference type="InterPro" id="IPR007505">
    <property type="entry name" value="PDDEXK_7"/>
</dbReference>
<evidence type="ECO:0000259" key="1">
    <source>
        <dbReference type="Pfam" id="PF09823"/>
    </source>
</evidence>
<keyword evidence="3" id="KW-1185">Reference proteome</keyword>
<gene>
    <name evidence="2" type="ORF">SAMN03080603_01285</name>
</gene>
<evidence type="ECO:0000313" key="3">
    <source>
        <dbReference type="Proteomes" id="UP000199266"/>
    </source>
</evidence>
<dbReference type="Proteomes" id="UP000199266">
    <property type="component" value="Unassembled WGS sequence"/>
</dbReference>
<dbReference type="Pfam" id="PF09823">
    <property type="entry name" value="DUF2357"/>
    <property type="match status" value="1"/>
</dbReference>
<dbReference type="InterPro" id="IPR018633">
    <property type="entry name" value="DUF2357"/>
</dbReference>
<dbReference type="EMBL" id="FNPD01000007">
    <property type="protein sequence ID" value="SDX95989.1"/>
    <property type="molecule type" value="Genomic_DNA"/>
</dbReference>
<feature type="domain" description="DUF2357" evidence="1">
    <location>
        <begin position="132"/>
        <end position="388"/>
    </location>
</feature>
<dbReference type="AlphaFoldDB" id="A0A1H3G0W0"/>
<organism evidence="2 3">
    <name type="scientific">Acetomicrobium thermoterrenum DSM 13490</name>
    <dbReference type="NCBI Taxonomy" id="1120987"/>
    <lineage>
        <taxon>Bacteria</taxon>
        <taxon>Thermotogati</taxon>
        <taxon>Synergistota</taxon>
        <taxon>Synergistia</taxon>
        <taxon>Synergistales</taxon>
        <taxon>Acetomicrobiaceae</taxon>
        <taxon>Acetomicrobium</taxon>
    </lineage>
</organism>
<sequence length="860" mass="99018">MGAFSRRWVYLILVIVKTMEELFHIETDKADLSWSGPKGNPANTIWGAQAPLGRLVISLCRPNATFGSNTWRNEVPPQVADNPYLQIGPRLYEETNYNIFLKSKTADRVELRHCDPTILRGLNKTEENRIVYGIINFKGQVGRSRFTVLVGGKPEFDFEVEIFPSKLDYTSDYETLIADVQDILTALVLEYLQSTFQLGFAVNTRDSTRLEWLTLLRYVIDKLELSLRYIEQHPHRGPSRKLLSTRVHLIHKPDSTVLRAVVQGKGSGPRLRTSFGAPIKCKLPERRSCPTLDTSEHRWLALQIERIRRQLAHINTEEKKRILLKHKGNQTITDKDKRILEEIATFENRIARLQEIEPIVAAAGLPPAGFASLTLQTAPGYREAYRACLILLRGLRVLGGPIELSVKDIYLLYEYWCYLALVRLISKLLGKQIPVDRLLILDRDGLRVQLKRGYKSTVRFEVNNSSTIEVTYNPKFTKAAYLLPQQPDIVLTLKDPNWPTMRLVLDAKYRIEISPDYVSQFGSPGPPQDAINVLHRYRDAILEETSSEGPRSERLKHSVVEGAALFPYVDKDDQFSNSRFWTSLERLGIGAIPFLPNETRYLEKWLSELLRRGGWSIAERSIPHSAHEQLRSWREAAKEIVMIAVLRPNNPKQHLEWICSQQCYYTPLTPTQRRQFAVRWVAIYSPSSLRNPGAITHIAPVERIGVLRRKDIQTPWSTSHNKNQYQVVYYLGEVVEFKKPIENKGPNGQGVRVSRNRWSSYLGLQRAKELSELFLETEPEWRLYEELKAAGISFSLKPGQPKAQHDNEPVGRAWFAIDKMLVQYRGSAGFLVRCRPFRDEYYTYVEDVIKRFKNLLHKCC</sequence>
<dbReference type="Pfam" id="PF04411">
    <property type="entry name" value="PDDEXK_7"/>
    <property type="match status" value="1"/>
</dbReference>
<accession>A0A1H3G0W0</accession>